<dbReference type="AlphaFoldDB" id="A0A5B6TFT0"/>
<name>A0A5B6TFT0_9BACT</name>
<evidence type="ECO:0000313" key="1">
    <source>
        <dbReference type="EMBL" id="KAA3438761.1"/>
    </source>
</evidence>
<keyword evidence="2" id="KW-1185">Reference proteome</keyword>
<protein>
    <submittedName>
        <fullName evidence="1">DUF1810 domain-containing protein</fullName>
    </submittedName>
</protein>
<dbReference type="Gene3D" id="1.25.40.380">
    <property type="entry name" value="Protein of unknown function DUF1810"/>
    <property type="match status" value="1"/>
</dbReference>
<gene>
    <name evidence="1" type="ORF">FOA19_16225</name>
</gene>
<dbReference type="RefSeq" id="WP_149091817.1">
    <property type="nucleotide sequence ID" value="NZ_VKKY01000002.1"/>
</dbReference>
<comment type="caution">
    <text evidence="1">The sequence shown here is derived from an EMBL/GenBank/DDBJ whole genome shotgun (WGS) entry which is preliminary data.</text>
</comment>
<reference evidence="1 2" key="1">
    <citation type="submission" date="2019-07" db="EMBL/GenBank/DDBJ databases">
        <title>Rufibacter sp. nov., isolated from lake sediment.</title>
        <authorList>
            <person name="Qu J.-H."/>
        </authorList>
    </citation>
    <scope>NUCLEOTIDE SEQUENCE [LARGE SCALE GENOMIC DNA]</scope>
    <source>
        <strain evidence="1 2">NBS58-1</strain>
    </source>
</reference>
<dbReference type="PIRSF" id="PIRSF008546">
    <property type="entry name" value="UCP008546"/>
    <property type="match status" value="1"/>
</dbReference>
<organism evidence="1 2">
    <name type="scientific">Rufibacter hautae</name>
    <dbReference type="NCBI Taxonomy" id="2595005"/>
    <lineage>
        <taxon>Bacteria</taxon>
        <taxon>Pseudomonadati</taxon>
        <taxon>Bacteroidota</taxon>
        <taxon>Cytophagia</taxon>
        <taxon>Cytophagales</taxon>
        <taxon>Hymenobacteraceae</taxon>
        <taxon>Rufibacter</taxon>
    </lineage>
</organism>
<dbReference type="Proteomes" id="UP000324133">
    <property type="component" value="Unassembled WGS sequence"/>
</dbReference>
<sequence length="140" mass="16276">MKESGLQRFLSAQERDYEVALTEIRRGRKQSHWMWYIFPQIKGLGFSETSNFYGIKDLQEAEAYVKHTVLGSRLVQICEALLKLEENNAHRIFGSPDDLKLKSSMTLFAALPDTNPVFREVLQKFFHGKQDDKTLQLLRP</sequence>
<accession>A0A5B6TFT0</accession>
<dbReference type="OrthoDB" id="9801870at2"/>
<dbReference type="InterPro" id="IPR036287">
    <property type="entry name" value="Rv1873-like_sf"/>
</dbReference>
<dbReference type="EMBL" id="VKKY01000002">
    <property type="protein sequence ID" value="KAA3438761.1"/>
    <property type="molecule type" value="Genomic_DNA"/>
</dbReference>
<proteinExistence type="predicted"/>
<dbReference type="SUPFAM" id="SSF140736">
    <property type="entry name" value="Rv1873-like"/>
    <property type="match status" value="1"/>
</dbReference>
<dbReference type="Pfam" id="PF08837">
    <property type="entry name" value="DUF1810"/>
    <property type="match status" value="1"/>
</dbReference>
<dbReference type="InterPro" id="IPR014937">
    <property type="entry name" value="DUF1810"/>
</dbReference>
<evidence type="ECO:0000313" key="2">
    <source>
        <dbReference type="Proteomes" id="UP000324133"/>
    </source>
</evidence>